<dbReference type="PANTHER" id="PTHR12595:SF0">
    <property type="entry name" value="ADENYLATE KINASE ISOENZYME 6"/>
    <property type="match status" value="1"/>
</dbReference>
<dbReference type="PANTHER" id="PTHR12595">
    <property type="entry name" value="POS9-ACTIVATING FACTOR FAP7-RELATED"/>
    <property type="match status" value="1"/>
</dbReference>
<dbReference type="FunFam" id="3.40.50.300:FF:000372">
    <property type="entry name" value="Adenylate kinase isoenzyme 6 homolog"/>
    <property type="match status" value="1"/>
</dbReference>
<evidence type="ECO:0000256" key="4">
    <source>
        <dbReference type="ARBA" id="ARBA00022552"/>
    </source>
</evidence>
<dbReference type="GO" id="GO:0004017">
    <property type="term" value="F:AMP kinase activity"/>
    <property type="evidence" value="ECO:0007669"/>
    <property type="project" value="UniProtKB-UniRule"/>
</dbReference>
<reference evidence="12 13" key="1">
    <citation type="journal article" date="2009" name="Science">
        <title>Green evolution and dynamic adaptations revealed by genomes of the marine picoeukaryotes Micromonas.</title>
        <authorList>
            <person name="Worden A.Z."/>
            <person name="Lee J.H."/>
            <person name="Mock T."/>
            <person name="Rouze P."/>
            <person name="Simmons M.P."/>
            <person name="Aerts A.L."/>
            <person name="Allen A.E."/>
            <person name="Cuvelier M.L."/>
            <person name="Derelle E."/>
            <person name="Everett M.V."/>
            <person name="Foulon E."/>
            <person name="Grimwood J."/>
            <person name="Gundlach H."/>
            <person name="Henrissat B."/>
            <person name="Napoli C."/>
            <person name="McDonald S.M."/>
            <person name="Parker M.S."/>
            <person name="Rombauts S."/>
            <person name="Salamov A."/>
            <person name="Von Dassow P."/>
            <person name="Badger J.H."/>
            <person name="Coutinho P.M."/>
            <person name="Demir E."/>
            <person name="Dubchak I."/>
            <person name="Gentemann C."/>
            <person name="Eikrem W."/>
            <person name="Gready J.E."/>
            <person name="John U."/>
            <person name="Lanier W."/>
            <person name="Lindquist E.A."/>
            <person name="Lucas S."/>
            <person name="Mayer K.F."/>
            <person name="Moreau H."/>
            <person name="Not F."/>
            <person name="Otillar R."/>
            <person name="Panaud O."/>
            <person name="Pangilinan J."/>
            <person name="Paulsen I."/>
            <person name="Piegu B."/>
            <person name="Poliakov A."/>
            <person name="Robbens S."/>
            <person name="Schmutz J."/>
            <person name="Toulza E."/>
            <person name="Wyss T."/>
            <person name="Zelensky A."/>
            <person name="Zhou K."/>
            <person name="Armbrust E.V."/>
            <person name="Bhattacharya D."/>
            <person name="Goodenough U.W."/>
            <person name="Van de Peer Y."/>
            <person name="Grigoriev I.V."/>
        </authorList>
    </citation>
    <scope>NUCLEOTIDE SEQUENCE [LARGE SCALE GENOMIC DNA]</scope>
    <source>
        <strain evidence="12 13">CCMP1545</strain>
    </source>
</reference>
<dbReference type="GO" id="GO:0042274">
    <property type="term" value="P:ribosomal small subunit biogenesis"/>
    <property type="evidence" value="ECO:0007669"/>
    <property type="project" value="UniProtKB-UniRule"/>
</dbReference>
<sequence length="185" mass="20156">MPKSKSAATPRARPNVLITGTPGTGKTSLAERVAAACGMHHYDVSAVAKREDMCESFDEDLDTHVIDEDKVLDHMEEKLGASDGGIVADYHSCDLFPERWYDLVVVLTCDNSILYDRLAARGYAEAKITKNVECEIFQAIAEEARESYAEDVVRVCASETIEQMEANEASVKAFVDAFDDGVGGA</sequence>
<feature type="binding site" evidence="10">
    <location>
        <position position="26"/>
    </location>
    <ligand>
        <name>ATP</name>
        <dbReference type="ChEBI" id="CHEBI:30616"/>
    </ligand>
</feature>
<dbReference type="GO" id="GO:0005634">
    <property type="term" value="C:nucleus"/>
    <property type="evidence" value="ECO:0007669"/>
    <property type="project" value="UniProtKB-SubCell"/>
</dbReference>
<keyword evidence="5 10" id="KW-0808">Transferase</keyword>
<dbReference type="EMBL" id="GG663735">
    <property type="protein sequence ID" value="EEH60569.1"/>
    <property type="molecule type" value="Genomic_DNA"/>
</dbReference>
<keyword evidence="8 10" id="KW-0067">ATP-binding</keyword>
<feature type="region of interest" description="Disordered" evidence="11">
    <location>
        <begin position="1"/>
        <end position="24"/>
    </location>
</feature>
<dbReference type="OrthoDB" id="10251185at2759"/>
<feature type="binding site" evidence="10">
    <location>
        <position position="28"/>
    </location>
    <ligand>
        <name>ATP</name>
        <dbReference type="ChEBI" id="CHEBI:30616"/>
    </ligand>
</feature>
<protein>
    <recommendedName>
        <fullName evidence="10">Adenylate kinase isoenzyme 6 homolog</fullName>
        <shortName evidence="10">AK6</shortName>
        <ecNumber evidence="10">2.7.4.3</ecNumber>
    </recommendedName>
    <alternativeName>
        <fullName evidence="10">Dual activity adenylate kinase/ATPase</fullName>
        <shortName evidence="10">AK/ATPase</shortName>
    </alternativeName>
</protein>
<dbReference type="KEGG" id="mpp:MICPUCDRAFT_13464"/>
<evidence type="ECO:0000256" key="6">
    <source>
        <dbReference type="ARBA" id="ARBA00022741"/>
    </source>
</evidence>
<keyword evidence="3 10" id="KW-0690">Ribosome biogenesis</keyword>
<dbReference type="STRING" id="564608.C1MGG2"/>
<keyword evidence="7 10" id="KW-0418">Kinase</keyword>
<proteinExistence type="inferred from homology"/>
<feature type="binding site" evidence="10">
    <location>
        <position position="25"/>
    </location>
    <ligand>
        <name>ATP</name>
        <dbReference type="ChEBI" id="CHEBI:30616"/>
    </ligand>
</feature>
<dbReference type="GeneID" id="9680435"/>
<evidence type="ECO:0000256" key="11">
    <source>
        <dbReference type="SAM" id="MobiDB-lite"/>
    </source>
</evidence>
<dbReference type="AlphaFoldDB" id="C1MGG2"/>
<feature type="region of interest" description="NMPbind" evidence="10">
    <location>
        <begin position="43"/>
        <end position="66"/>
    </location>
</feature>
<evidence type="ECO:0000313" key="13">
    <source>
        <dbReference type="Proteomes" id="UP000001876"/>
    </source>
</evidence>
<evidence type="ECO:0000256" key="5">
    <source>
        <dbReference type="ARBA" id="ARBA00022679"/>
    </source>
</evidence>
<keyword evidence="4 10" id="KW-0698">rRNA processing</keyword>
<comment type="similarity">
    <text evidence="10">Belongs to the adenylate kinase family. AK6 subfamily.</text>
</comment>
<keyword evidence="6 10" id="KW-0547">Nucleotide-binding</keyword>
<comment type="catalytic activity">
    <reaction evidence="1 10">
        <text>AMP + ATP = 2 ADP</text>
        <dbReference type="Rhea" id="RHEA:12973"/>
        <dbReference type="ChEBI" id="CHEBI:30616"/>
        <dbReference type="ChEBI" id="CHEBI:456215"/>
        <dbReference type="ChEBI" id="CHEBI:456216"/>
        <dbReference type="EC" id="2.7.4.3"/>
    </reaction>
</comment>
<feature type="binding site" evidence="10">
    <location>
        <position position="27"/>
    </location>
    <ligand>
        <name>ATP</name>
        <dbReference type="ChEBI" id="CHEBI:30616"/>
    </ligand>
</feature>
<dbReference type="InterPro" id="IPR020618">
    <property type="entry name" value="Adenyl_kinase_AK6"/>
</dbReference>
<dbReference type="Gene3D" id="3.40.50.300">
    <property type="entry name" value="P-loop containing nucleotide triphosphate hydrolases"/>
    <property type="match status" value="1"/>
</dbReference>
<dbReference type="GO" id="GO:0005737">
    <property type="term" value="C:cytoplasm"/>
    <property type="evidence" value="ECO:0007669"/>
    <property type="project" value="UniProtKB-SubCell"/>
</dbReference>
<dbReference type="GO" id="GO:0006364">
    <property type="term" value="P:rRNA processing"/>
    <property type="evidence" value="ECO:0007669"/>
    <property type="project" value="UniProtKB-KW"/>
</dbReference>
<evidence type="ECO:0000256" key="10">
    <source>
        <dbReference type="HAMAP-Rule" id="MF_03173"/>
    </source>
</evidence>
<comment type="subcellular location">
    <subcellularLocation>
        <location evidence="10">Cytoplasm</location>
    </subcellularLocation>
    <subcellularLocation>
        <location evidence="10">Nucleus</location>
    </subcellularLocation>
</comment>
<dbReference type="HAMAP" id="MF_00039">
    <property type="entry name" value="Adenylate_kinase_AK6"/>
    <property type="match status" value="1"/>
</dbReference>
<gene>
    <name evidence="12" type="ORF">MICPUCDRAFT_13464</name>
</gene>
<comment type="subunit">
    <text evidence="10">Interacts with small ribosomal subunit protein uS11. Not a structural component of 43S pre-ribosomes, but transiently interacts with them by binding to uS11.</text>
</comment>
<dbReference type="EC" id="2.7.4.3" evidence="10"/>
<dbReference type="CDD" id="cd00009">
    <property type="entry name" value="AAA"/>
    <property type="match status" value="1"/>
</dbReference>
<evidence type="ECO:0000256" key="1">
    <source>
        <dbReference type="ARBA" id="ARBA00000582"/>
    </source>
</evidence>
<keyword evidence="2 10" id="KW-0963">Cytoplasm</keyword>
<dbReference type="OMA" id="QCEIFGT"/>
<organism evidence="13">
    <name type="scientific">Micromonas pusilla (strain CCMP1545)</name>
    <name type="common">Picoplanktonic green alga</name>
    <dbReference type="NCBI Taxonomy" id="564608"/>
    <lineage>
        <taxon>Eukaryota</taxon>
        <taxon>Viridiplantae</taxon>
        <taxon>Chlorophyta</taxon>
        <taxon>Mamiellophyceae</taxon>
        <taxon>Mamiellales</taxon>
        <taxon>Mamiellaceae</taxon>
        <taxon>Micromonas</taxon>
    </lineage>
</organism>
<dbReference type="RefSeq" id="XP_003055317.1">
    <property type="nucleotide sequence ID" value="XM_003055271.1"/>
</dbReference>
<keyword evidence="9 10" id="KW-0539">Nucleus</keyword>
<evidence type="ECO:0000256" key="3">
    <source>
        <dbReference type="ARBA" id="ARBA00022517"/>
    </source>
</evidence>
<dbReference type="GO" id="GO:0016887">
    <property type="term" value="F:ATP hydrolysis activity"/>
    <property type="evidence" value="ECO:0007669"/>
    <property type="project" value="UniProtKB-UniRule"/>
</dbReference>
<comment type="catalytic activity">
    <reaction evidence="10">
        <text>ATP + H2O = ADP + phosphate + H(+)</text>
        <dbReference type="Rhea" id="RHEA:13065"/>
        <dbReference type="ChEBI" id="CHEBI:15377"/>
        <dbReference type="ChEBI" id="CHEBI:15378"/>
        <dbReference type="ChEBI" id="CHEBI:30616"/>
        <dbReference type="ChEBI" id="CHEBI:43474"/>
        <dbReference type="ChEBI" id="CHEBI:456216"/>
    </reaction>
</comment>
<comment type="function">
    <text evidence="10">Broad-specificity nucleoside monophosphate (NMP) kinase that catalyzes the reversible transfer of the terminal phosphate group between nucleoside triphosphates and monophosphates. Has also ATPase activity. Involved in the late cytoplasmic maturation steps of the 40S ribosomal particles, specifically 18S rRNA maturation. While NMP activity is not required for ribosome maturation, ATPase activity is. Associates transiently with small ribosomal subunit protein uS11. ATP hydrolysis breaks the interaction with uS11. May temporarily remove uS11 from the ribosome to enable a conformational change of the ribosomal RNA that is needed for the final maturation step of the small ribosomal subunit. Its NMP activity may have a role in nuclear energy homeostasis.</text>
</comment>
<feature type="binding site" evidence="10">
    <location>
        <position position="121"/>
    </location>
    <ligand>
        <name>ATP</name>
        <dbReference type="ChEBI" id="CHEBI:30616"/>
    </ligand>
</feature>
<dbReference type="GO" id="GO:0005524">
    <property type="term" value="F:ATP binding"/>
    <property type="evidence" value="ECO:0007669"/>
    <property type="project" value="UniProtKB-KW"/>
</dbReference>
<dbReference type="eggNOG" id="KOG3347">
    <property type="taxonomic scope" value="Eukaryota"/>
</dbReference>
<evidence type="ECO:0000256" key="8">
    <source>
        <dbReference type="ARBA" id="ARBA00022840"/>
    </source>
</evidence>
<dbReference type="Proteomes" id="UP000001876">
    <property type="component" value="Unassembled WGS sequence"/>
</dbReference>
<keyword evidence="13" id="KW-1185">Reference proteome</keyword>
<accession>C1MGG2</accession>
<evidence type="ECO:0000313" key="12">
    <source>
        <dbReference type="EMBL" id="EEH60569.1"/>
    </source>
</evidence>
<evidence type="ECO:0000256" key="7">
    <source>
        <dbReference type="ARBA" id="ARBA00022777"/>
    </source>
</evidence>
<comment type="caution">
    <text evidence="10">Lacks conserved residue(s) required for the propagation of feature annotation.</text>
</comment>
<dbReference type="Pfam" id="PF13238">
    <property type="entry name" value="AAA_18"/>
    <property type="match status" value="1"/>
</dbReference>
<name>C1MGG2_MICPC</name>
<evidence type="ECO:0000256" key="2">
    <source>
        <dbReference type="ARBA" id="ARBA00022490"/>
    </source>
</evidence>
<evidence type="ECO:0000256" key="9">
    <source>
        <dbReference type="ARBA" id="ARBA00023242"/>
    </source>
</evidence>
<feature type="region of interest" description="LID" evidence="10">
    <location>
        <begin position="120"/>
        <end position="130"/>
    </location>
</feature>
<dbReference type="SUPFAM" id="SSF52540">
    <property type="entry name" value="P-loop containing nucleoside triphosphate hydrolases"/>
    <property type="match status" value="1"/>
</dbReference>
<dbReference type="InterPro" id="IPR027417">
    <property type="entry name" value="P-loop_NTPase"/>
</dbReference>
<feature type="binding site" evidence="10">
    <location>
        <position position="23"/>
    </location>
    <ligand>
        <name>ATP</name>
        <dbReference type="ChEBI" id="CHEBI:30616"/>
    </ligand>
</feature>